<feature type="transmembrane region" description="Helical" evidence="7">
    <location>
        <begin position="95"/>
        <end position="115"/>
    </location>
</feature>
<dbReference type="CDD" id="cd06579">
    <property type="entry name" value="TM_PBP1_transp_AraH_like"/>
    <property type="match status" value="1"/>
</dbReference>
<dbReference type="Proteomes" id="UP000018211">
    <property type="component" value="Unassembled WGS sequence"/>
</dbReference>
<accession>A0AAV2VTR7</accession>
<dbReference type="GO" id="GO:0005886">
    <property type="term" value="C:plasma membrane"/>
    <property type="evidence" value="ECO:0007669"/>
    <property type="project" value="UniProtKB-SubCell"/>
</dbReference>
<feature type="transmembrane region" description="Helical" evidence="7">
    <location>
        <begin position="162"/>
        <end position="182"/>
    </location>
</feature>
<evidence type="ECO:0000256" key="5">
    <source>
        <dbReference type="ARBA" id="ARBA00022989"/>
    </source>
</evidence>
<name>A0AAV2VTR7_9VIBR</name>
<dbReference type="AlphaFoldDB" id="A0AAV2VTR7"/>
<sequence>MSLNISKSTLQRWAPVLVLVVLCLILTAINPNFFSIRNFARIATASAAPLMVAIGVTFIILMGSIDLSMEGIVAFSGAMLAILIGYFGGFESWGWLAIPLALLIGAALGLVNGLLHVMLRIPSFLASLGMGFTCIGLTMFLTDGNRIQAKDSVFRMLLTERFWGFPLMVYAALAALVLAWFIQNHTSLGRHFYAIGGGEELAHASGVKVNRVRVLGFALAGAFFAAGAIFAVARIGSVASNLGDGYMFIAITSVVVGGTALTGGVGGVWQSLIGVLIVNVINNGMVLVGFPTYIQQGVLGLMVILAVALATNRQLAQLVK</sequence>
<comment type="caution">
    <text evidence="8">The sequence shown here is derived from an EMBL/GenBank/DDBJ whole genome shotgun (WGS) entry which is preliminary data.</text>
</comment>
<comment type="similarity">
    <text evidence="2">Belongs to the binding-protein-dependent transport system permease family. AraH/RbsC subfamily.</text>
</comment>
<evidence type="ECO:0000256" key="7">
    <source>
        <dbReference type="SAM" id="Phobius"/>
    </source>
</evidence>
<proteinExistence type="inferred from homology"/>
<organism evidence="8 9">
    <name type="scientific">Vibrio nigripulchritudo SOn1</name>
    <dbReference type="NCBI Taxonomy" id="1238450"/>
    <lineage>
        <taxon>Bacteria</taxon>
        <taxon>Pseudomonadati</taxon>
        <taxon>Pseudomonadota</taxon>
        <taxon>Gammaproteobacteria</taxon>
        <taxon>Vibrionales</taxon>
        <taxon>Vibrionaceae</taxon>
        <taxon>Vibrio</taxon>
    </lineage>
</organism>
<dbReference type="GeneID" id="97543544"/>
<feature type="transmembrane region" description="Helical" evidence="7">
    <location>
        <begin position="248"/>
        <end position="281"/>
    </location>
</feature>
<evidence type="ECO:0000256" key="1">
    <source>
        <dbReference type="ARBA" id="ARBA00004429"/>
    </source>
</evidence>
<dbReference type="GO" id="GO:0022857">
    <property type="term" value="F:transmembrane transporter activity"/>
    <property type="evidence" value="ECO:0007669"/>
    <property type="project" value="InterPro"/>
</dbReference>
<dbReference type="PANTHER" id="PTHR32196">
    <property type="entry name" value="ABC TRANSPORTER PERMEASE PROTEIN YPHD-RELATED-RELATED"/>
    <property type="match status" value="1"/>
</dbReference>
<comment type="subcellular location">
    <subcellularLocation>
        <location evidence="1">Cell inner membrane</location>
        <topology evidence="1">Multi-pass membrane protein</topology>
    </subcellularLocation>
</comment>
<keyword evidence="3" id="KW-1003">Cell membrane</keyword>
<reference evidence="8 9" key="1">
    <citation type="journal article" date="2013" name="ISME J.">
        <title>Comparative genomics of pathogenic lineages of Vibrio nigripulchritudo identifies virulence-associated traits.</title>
        <authorList>
            <person name="Goudenege D."/>
            <person name="Labreuche Y."/>
            <person name="Krin E."/>
            <person name="Ansquer D."/>
            <person name="Mangenot S."/>
            <person name="Calteau A."/>
            <person name="Medigue C."/>
            <person name="Mazel D."/>
            <person name="Polz M.F."/>
            <person name="Le Roux F."/>
        </authorList>
    </citation>
    <scope>NUCLEOTIDE SEQUENCE [LARGE SCALE GENOMIC DNA]</scope>
    <source>
        <strain evidence="8 9">SOn1</strain>
    </source>
</reference>
<keyword evidence="4 7" id="KW-0812">Transmembrane</keyword>
<evidence type="ECO:0000313" key="9">
    <source>
        <dbReference type="Proteomes" id="UP000018211"/>
    </source>
</evidence>
<feature type="transmembrane region" description="Helical" evidence="7">
    <location>
        <begin position="214"/>
        <end position="236"/>
    </location>
</feature>
<evidence type="ECO:0000256" key="6">
    <source>
        <dbReference type="ARBA" id="ARBA00023136"/>
    </source>
</evidence>
<dbReference type="InterPro" id="IPR001851">
    <property type="entry name" value="ABC_transp_permease"/>
</dbReference>
<feature type="transmembrane region" description="Helical" evidence="7">
    <location>
        <begin position="71"/>
        <end position="88"/>
    </location>
</feature>
<dbReference type="PANTHER" id="PTHR32196:SF72">
    <property type="entry name" value="RIBOSE IMPORT PERMEASE PROTEIN RBSC"/>
    <property type="match status" value="1"/>
</dbReference>
<dbReference type="RefSeq" id="WP_022560898.1">
    <property type="nucleotide sequence ID" value="NZ_LK391965.1"/>
</dbReference>
<evidence type="ECO:0000256" key="3">
    <source>
        <dbReference type="ARBA" id="ARBA00022475"/>
    </source>
</evidence>
<feature type="transmembrane region" description="Helical" evidence="7">
    <location>
        <begin position="293"/>
        <end position="311"/>
    </location>
</feature>
<dbReference type="EMBL" id="CAOF01000137">
    <property type="protein sequence ID" value="CCO48128.1"/>
    <property type="molecule type" value="Genomic_DNA"/>
</dbReference>
<evidence type="ECO:0000256" key="4">
    <source>
        <dbReference type="ARBA" id="ARBA00022692"/>
    </source>
</evidence>
<feature type="transmembrane region" description="Helical" evidence="7">
    <location>
        <begin position="12"/>
        <end position="30"/>
    </location>
</feature>
<feature type="transmembrane region" description="Helical" evidence="7">
    <location>
        <begin position="121"/>
        <end position="141"/>
    </location>
</feature>
<feature type="transmembrane region" description="Helical" evidence="7">
    <location>
        <begin position="42"/>
        <end position="65"/>
    </location>
</feature>
<gene>
    <name evidence="8" type="ORF">VIBNISOn1_450092</name>
</gene>
<keyword evidence="5 7" id="KW-1133">Transmembrane helix</keyword>
<evidence type="ECO:0000256" key="2">
    <source>
        <dbReference type="ARBA" id="ARBA00007942"/>
    </source>
</evidence>
<evidence type="ECO:0000313" key="8">
    <source>
        <dbReference type="EMBL" id="CCO48128.1"/>
    </source>
</evidence>
<protein>
    <submittedName>
        <fullName evidence="8">Ribose/xylose/arabinose/galactoside ABC-type transport systems, permease component</fullName>
    </submittedName>
</protein>
<dbReference type="Pfam" id="PF02653">
    <property type="entry name" value="BPD_transp_2"/>
    <property type="match status" value="1"/>
</dbReference>
<keyword evidence="6 7" id="KW-0472">Membrane</keyword>